<keyword evidence="3" id="KW-1185">Reference proteome</keyword>
<feature type="region of interest" description="Disordered" evidence="1">
    <location>
        <begin position="23"/>
        <end position="49"/>
    </location>
</feature>
<reference evidence="2 3" key="1">
    <citation type="journal article" date="2019" name="G3 (Bethesda)">
        <title>Sequencing of a Wild Apple (Malus baccata) Genome Unravels the Differences Between Cultivated and Wild Apple Species Regarding Disease Resistance and Cold Tolerance.</title>
        <authorList>
            <person name="Chen X."/>
        </authorList>
    </citation>
    <scope>NUCLEOTIDE SEQUENCE [LARGE SCALE GENOMIC DNA]</scope>
    <source>
        <strain evidence="3">cv. Shandingzi</strain>
        <tissue evidence="2">Leaves</tissue>
    </source>
</reference>
<dbReference type="Proteomes" id="UP000315295">
    <property type="component" value="Unassembled WGS sequence"/>
</dbReference>
<evidence type="ECO:0000313" key="3">
    <source>
        <dbReference type="Proteomes" id="UP000315295"/>
    </source>
</evidence>
<accession>A0A540KE25</accession>
<name>A0A540KE25_MALBA</name>
<comment type="caution">
    <text evidence="2">The sequence shown here is derived from an EMBL/GenBank/DDBJ whole genome shotgun (WGS) entry which is preliminary data.</text>
</comment>
<sequence length="103" mass="11516">MDPTNYARFQILTETLDQTLERRPGTYRKGMGNALRREPRASSSSQSKSEVIAVTIEVANHRTDLALYKSQMSLIVQALGQSGIHLPDLRRPSTSKPLQPEHA</sequence>
<dbReference type="EMBL" id="VIEB01001399">
    <property type="protein sequence ID" value="TQD72485.1"/>
    <property type="molecule type" value="Genomic_DNA"/>
</dbReference>
<evidence type="ECO:0000313" key="2">
    <source>
        <dbReference type="EMBL" id="TQD72485.1"/>
    </source>
</evidence>
<evidence type="ECO:0000256" key="1">
    <source>
        <dbReference type="SAM" id="MobiDB-lite"/>
    </source>
</evidence>
<dbReference type="AlphaFoldDB" id="A0A540KE25"/>
<protein>
    <submittedName>
        <fullName evidence="2">Uncharacterized protein</fullName>
    </submittedName>
</protein>
<organism evidence="2 3">
    <name type="scientific">Malus baccata</name>
    <name type="common">Siberian crab apple</name>
    <name type="synonym">Pyrus baccata</name>
    <dbReference type="NCBI Taxonomy" id="106549"/>
    <lineage>
        <taxon>Eukaryota</taxon>
        <taxon>Viridiplantae</taxon>
        <taxon>Streptophyta</taxon>
        <taxon>Embryophyta</taxon>
        <taxon>Tracheophyta</taxon>
        <taxon>Spermatophyta</taxon>
        <taxon>Magnoliopsida</taxon>
        <taxon>eudicotyledons</taxon>
        <taxon>Gunneridae</taxon>
        <taxon>Pentapetalae</taxon>
        <taxon>rosids</taxon>
        <taxon>fabids</taxon>
        <taxon>Rosales</taxon>
        <taxon>Rosaceae</taxon>
        <taxon>Amygdaloideae</taxon>
        <taxon>Maleae</taxon>
        <taxon>Malus</taxon>
    </lineage>
</organism>
<gene>
    <name evidence="2" type="ORF">C1H46_041986</name>
</gene>
<proteinExistence type="predicted"/>